<gene>
    <name evidence="4" type="ORF">CXQ85_001869</name>
</gene>
<protein>
    <recommendedName>
        <fullName evidence="1">Eukaryotic translation initiation factor 3 subunit H</fullName>
        <shortName evidence="1">eIF3h</shortName>
    </recommendedName>
</protein>
<keyword evidence="1" id="KW-0648">Protein biosynthesis</keyword>
<dbReference type="VEuPathDB" id="FungiDB:CXQ85_001869"/>
<dbReference type="OrthoDB" id="10265695at2759"/>
<dbReference type="InterPro" id="IPR037518">
    <property type="entry name" value="MPN"/>
</dbReference>
<dbReference type="InterPro" id="IPR052765">
    <property type="entry name" value="PGM-Related"/>
</dbReference>
<proteinExistence type="inferred from homology"/>
<dbReference type="GO" id="GO:0003743">
    <property type="term" value="F:translation initiation factor activity"/>
    <property type="evidence" value="ECO:0007669"/>
    <property type="project" value="UniProtKB-UniRule"/>
</dbReference>
<dbReference type="GO" id="GO:0008237">
    <property type="term" value="F:metallopeptidase activity"/>
    <property type="evidence" value="ECO:0007669"/>
    <property type="project" value="InterPro"/>
</dbReference>
<dbReference type="EMBL" id="PKFO01000003">
    <property type="protein sequence ID" value="PVH20090.1"/>
    <property type="molecule type" value="Genomic_DNA"/>
</dbReference>
<feature type="compositionally biased region" description="Polar residues" evidence="2">
    <location>
        <begin position="579"/>
        <end position="598"/>
    </location>
</feature>
<dbReference type="GO" id="GO:0001732">
    <property type="term" value="P:formation of cytoplasmic translation initiation complex"/>
    <property type="evidence" value="ECO:0007669"/>
    <property type="project" value="UniProtKB-UniRule"/>
</dbReference>
<comment type="function">
    <text evidence="1">Component of the eukaryotic translation initiation factor 3 (eIF-3) complex, which is involved in protein synthesis of a specialized repertoire of mRNAs and, together with other initiation factors, stimulates binding of mRNA and methionyl-tRNAi to the 40S ribosome. The eIF-3 complex specifically targets and initiates translation of a subset of mRNAs involved in cell proliferation.</text>
</comment>
<evidence type="ECO:0000256" key="1">
    <source>
        <dbReference type="HAMAP-Rule" id="MF_03007"/>
    </source>
</evidence>
<dbReference type="CDD" id="cd08065">
    <property type="entry name" value="MPN_eIF3h"/>
    <property type="match status" value="1"/>
</dbReference>
<evidence type="ECO:0000259" key="3">
    <source>
        <dbReference type="PROSITE" id="PS50249"/>
    </source>
</evidence>
<feature type="domain" description="MPN" evidence="3">
    <location>
        <begin position="18"/>
        <end position="154"/>
    </location>
</feature>
<evidence type="ECO:0000256" key="2">
    <source>
        <dbReference type="SAM" id="MobiDB-lite"/>
    </source>
</evidence>
<dbReference type="GO" id="GO:0016282">
    <property type="term" value="C:eukaryotic 43S preinitiation complex"/>
    <property type="evidence" value="ECO:0007669"/>
    <property type="project" value="UniProtKB-UniRule"/>
</dbReference>
<comment type="caution">
    <text evidence="4">The sequence shown here is derived from an EMBL/GenBank/DDBJ whole genome shotgun (WGS) entry which is preliminary data.</text>
</comment>
<evidence type="ECO:0000313" key="5">
    <source>
        <dbReference type="Proteomes" id="UP000244309"/>
    </source>
</evidence>
<dbReference type="InterPro" id="IPR013078">
    <property type="entry name" value="His_Pase_superF_clade-1"/>
</dbReference>
<feature type="region of interest" description="Disordered" evidence="2">
    <location>
        <begin position="577"/>
        <end position="598"/>
    </location>
</feature>
<dbReference type="Pfam" id="PF19445">
    <property type="entry name" value="eIF3h_C"/>
    <property type="match status" value="1"/>
</dbReference>
<dbReference type="GO" id="GO:0005852">
    <property type="term" value="C:eukaryotic translation initiation factor 3 complex"/>
    <property type="evidence" value="ECO:0007669"/>
    <property type="project" value="UniProtKB-UniRule"/>
</dbReference>
<dbReference type="InterPro" id="IPR027524">
    <property type="entry name" value="eIF3h"/>
</dbReference>
<dbReference type="InterPro" id="IPR045810">
    <property type="entry name" value="eIF3h_C"/>
</dbReference>
<keyword evidence="5" id="KW-1185">Reference proteome</keyword>
<dbReference type="Pfam" id="PF01398">
    <property type="entry name" value="JAB"/>
    <property type="match status" value="1"/>
</dbReference>
<reference evidence="4 5" key="1">
    <citation type="submission" date="2017-12" db="EMBL/GenBank/DDBJ databases">
        <title>Genome Sequence of a Multidrug-Resistant Candida haemulonii Isolate from a Patient with Chronic Leg Ulcers in Israel.</title>
        <authorList>
            <person name="Chow N.A."/>
            <person name="Gade L."/>
            <person name="Batra D."/>
            <person name="Rowe L.A."/>
            <person name="Ben-Ami R."/>
            <person name="Loparev V.N."/>
            <person name="Litvintseva A.P."/>
        </authorList>
    </citation>
    <scope>NUCLEOTIDE SEQUENCE [LARGE SCALE GENOMIC DNA]</scope>
    <source>
        <strain evidence="4 5">B11899</strain>
    </source>
</reference>
<dbReference type="PANTHER" id="PTHR46192">
    <property type="entry name" value="BROAD-RANGE ACID PHOSPHATASE DET1"/>
    <property type="match status" value="1"/>
</dbReference>
<keyword evidence="1" id="KW-0396">Initiation factor</keyword>
<dbReference type="Pfam" id="PF00300">
    <property type="entry name" value="His_Phos_1"/>
    <property type="match status" value="1"/>
</dbReference>
<name>A0A2V1APU0_9ASCO</name>
<dbReference type="PROSITE" id="PS50249">
    <property type="entry name" value="MPN"/>
    <property type="match status" value="1"/>
</dbReference>
<dbReference type="InterPro" id="IPR029033">
    <property type="entry name" value="His_PPase_superfam"/>
</dbReference>
<organism evidence="4 5">
    <name type="scientific">Candidozyma haemuli</name>
    <dbReference type="NCBI Taxonomy" id="45357"/>
    <lineage>
        <taxon>Eukaryota</taxon>
        <taxon>Fungi</taxon>
        <taxon>Dikarya</taxon>
        <taxon>Ascomycota</taxon>
        <taxon>Saccharomycotina</taxon>
        <taxon>Pichiomycetes</taxon>
        <taxon>Metschnikowiaceae</taxon>
        <taxon>Candidozyma</taxon>
    </lineage>
</organism>
<comment type="subcellular location">
    <subcellularLocation>
        <location evidence="1">Cytoplasm</location>
    </subcellularLocation>
</comment>
<dbReference type="RefSeq" id="XP_025341030.1">
    <property type="nucleotide sequence ID" value="XM_025485565.1"/>
</dbReference>
<evidence type="ECO:0000313" key="4">
    <source>
        <dbReference type="EMBL" id="PVH20090.1"/>
    </source>
</evidence>
<dbReference type="CDD" id="cd07067">
    <property type="entry name" value="HP_PGM_like"/>
    <property type="match status" value="1"/>
</dbReference>
<dbReference type="Gene3D" id="3.40.50.1240">
    <property type="entry name" value="Phosphoglycerate mutase-like"/>
    <property type="match status" value="1"/>
</dbReference>
<dbReference type="AlphaFoldDB" id="A0A2V1APU0"/>
<comment type="subunit">
    <text evidence="1">Component of the eukaryotic translation initiation factor 3 (eIF-3) complex.</text>
</comment>
<dbReference type="InterPro" id="IPR000555">
    <property type="entry name" value="JAMM/MPN+_dom"/>
</dbReference>
<dbReference type="HAMAP" id="MF_03007">
    <property type="entry name" value="eIF3h"/>
    <property type="match status" value="1"/>
</dbReference>
<dbReference type="Gene3D" id="3.40.140.10">
    <property type="entry name" value="Cytidine Deaminase, domain 2"/>
    <property type="match status" value="1"/>
</dbReference>
<dbReference type="SUPFAM" id="SSF53254">
    <property type="entry name" value="Phosphoglycerate mutase-like"/>
    <property type="match status" value="1"/>
</dbReference>
<dbReference type="GeneID" id="37007200"/>
<comment type="similarity">
    <text evidence="1">Belongs to the eIF-3 subunit H family.</text>
</comment>
<dbReference type="Proteomes" id="UP000244309">
    <property type="component" value="Unassembled WGS sequence"/>
</dbReference>
<dbReference type="STRING" id="45357.A0A2V1APU0"/>
<sequence length="598" mass="69551">MVQKQQGKVYEAPTATTINIEGSVILSILRHTSENFPSLFSGSLMGFEDDEGTIDITHAYPFPYPDQYEGGSFRSKSGSKYQQEILEALKSLDEGVEFQGWFQSTVSGNFITSSLVDAVAQQQLNNKNSFLLVHNMVSVGKGVDLKALRLSENFLSTYLDGKWKTKDLENHKLSYLNIFDETPIHIHNQNLVNLYLASSKETTLSNEFDTLNFSSNSNITTQLLENLYSQIDSFNFDQTNFNYYQRILQKEHTKILQWKQNRKNENTERAKIGESELNPDEWQSIFKLPTGPSRFNNTLYSRAIDELADDILKKCDQELIKSFAIERNQAKRAGLVLREFLEQFDEKDGANARNVLFYTSPYLRARQTCKDIIDGIQDLEGVQYHVKEEARMREQDFGNFQSTPEEMEKIWAQRAHYGHFFFRIPHGESAADVYDRIASFNETLFRQFHQDKFPNVLVLVTHGIWARVFLMKWFRWSYEDFESLRNIPHCHFLIMKQQASGRYSLKTPLRTWDDLRDSDVEEEISKEFVQEVNFNSMNKLDNPDDMDIHSIIRAQVEAIEENRQKDKQIREDYKHTLATKLSQEDQSTQNSTEDVSAL</sequence>
<dbReference type="GO" id="GO:0033290">
    <property type="term" value="C:eukaryotic 48S preinitiation complex"/>
    <property type="evidence" value="ECO:0007669"/>
    <property type="project" value="UniProtKB-UniRule"/>
</dbReference>
<accession>A0A2V1APU0</accession>
<keyword evidence="1" id="KW-0963">Cytoplasm</keyword>